<feature type="transmembrane region" description="Helical" evidence="21">
    <location>
        <begin position="1025"/>
        <end position="1046"/>
    </location>
</feature>
<dbReference type="FunFam" id="1.20.120.350:FF:000001">
    <property type="entry name" value="Voltage-dependent L-type calcium channel subunit alpha"/>
    <property type="match status" value="1"/>
</dbReference>
<dbReference type="GO" id="GO:0005891">
    <property type="term" value="C:voltage-gated calcium channel complex"/>
    <property type="evidence" value="ECO:0007669"/>
    <property type="project" value="InterPro"/>
</dbReference>
<feature type="domain" description="Voltage-dependent calcium channel alpha-1 subunit IQ" evidence="22">
    <location>
        <begin position="1548"/>
        <end position="1582"/>
    </location>
</feature>
<dbReference type="InterPro" id="IPR014873">
    <property type="entry name" value="VDCC_a1su_IQ"/>
</dbReference>
<dbReference type="InterPro" id="IPR002077">
    <property type="entry name" value="VDCCAlpha1"/>
</dbReference>
<keyword evidence="2" id="KW-0813">Transport</keyword>
<evidence type="ECO:0000256" key="17">
    <source>
        <dbReference type="PIRSR" id="PIRSR602077-1"/>
    </source>
</evidence>
<reference evidence="23" key="1">
    <citation type="submission" date="2025-08" db="UniProtKB">
        <authorList>
            <consortium name="Ensembl"/>
        </authorList>
    </citation>
    <scope>IDENTIFICATION</scope>
</reference>
<evidence type="ECO:0000256" key="21">
    <source>
        <dbReference type="SAM" id="Phobius"/>
    </source>
</evidence>
<dbReference type="InterPro" id="IPR031649">
    <property type="entry name" value="GPHH_dom"/>
</dbReference>
<comment type="catalytic activity">
    <reaction evidence="16">
        <text>Ca(2+)(in) = Ca(2+)(out)</text>
        <dbReference type="Rhea" id="RHEA:29671"/>
        <dbReference type="ChEBI" id="CHEBI:29108"/>
    </reaction>
</comment>
<feature type="transmembrane region" description="Helical" evidence="21">
    <location>
        <begin position="626"/>
        <end position="648"/>
    </location>
</feature>
<keyword evidence="5 21" id="KW-0812">Transmembrane</keyword>
<feature type="region of interest" description="Disordered" evidence="20">
    <location>
        <begin position="32"/>
        <end position="60"/>
    </location>
</feature>
<evidence type="ECO:0000256" key="19">
    <source>
        <dbReference type="RuleBase" id="RU003808"/>
    </source>
</evidence>
<dbReference type="Gene3D" id="6.10.250.2500">
    <property type="match status" value="1"/>
</dbReference>
<evidence type="ECO:0000256" key="9">
    <source>
        <dbReference type="ARBA" id="ARBA00022882"/>
    </source>
</evidence>
<evidence type="ECO:0000256" key="2">
    <source>
        <dbReference type="ARBA" id="ARBA00022448"/>
    </source>
</evidence>
<comment type="function">
    <text evidence="19">Voltage-sensitive calcium channels (VSCC) mediate the entry of calcium ions into excitable cells and are also involved in a variety of calcium-dependent processes, including muscle contraction, hormone or neurotransmitter release, gene expression, cell motility, cell division and cell death.</text>
</comment>
<feature type="region of interest" description="Disordered" evidence="20">
    <location>
        <begin position="739"/>
        <end position="765"/>
    </location>
</feature>
<feature type="compositionally biased region" description="Polar residues" evidence="20">
    <location>
        <begin position="1652"/>
        <end position="1661"/>
    </location>
</feature>
<keyword evidence="14 18" id="KW-0325">Glycoprotein</keyword>
<dbReference type="FunFam" id="1.20.120.350:FF:000010">
    <property type="entry name" value="Voltage-dependent L-type calcium channel subunit alpha"/>
    <property type="match status" value="1"/>
</dbReference>
<dbReference type="GO" id="GO:0046872">
    <property type="term" value="F:metal ion binding"/>
    <property type="evidence" value="ECO:0007669"/>
    <property type="project" value="UniProtKB-KW"/>
</dbReference>
<dbReference type="Gene3D" id="6.10.250.2180">
    <property type="match status" value="1"/>
</dbReference>
<evidence type="ECO:0000256" key="11">
    <source>
        <dbReference type="ARBA" id="ARBA00023065"/>
    </source>
</evidence>
<reference evidence="23" key="2">
    <citation type="submission" date="2025-09" db="UniProtKB">
        <authorList>
            <consortium name="Ensembl"/>
        </authorList>
    </citation>
    <scope>IDENTIFICATION</scope>
</reference>
<feature type="binding site" evidence="17">
    <location>
        <position position="681"/>
    </location>
    <ligand>
        <name>Ca(2+)</name>
        <dbReference type="ChEBI" id="CHEBI:29108"/>
    </ligand>
</feature>
<dbReference type="Proteomes" id="UP000472277">
    <property type="component" value="Chromosome 28"/>
</dbReference>
<dbReference type="InterPro" id="IPR005821">
    <property type="entry name" value="Ion_trans_dom"/>
</dbReference>
<feature type="transmembrane region" description="Helical" evidence="21">
    <location>
        <begin position="568"/>
        <end position="591"/>
    </location>
</feature>
<dbReference type="FunFam" id="1.10.238.10:FF:000063">
    <property type="entry name" value="Voltage-dependent N-type calcium channel subunit alpha"/>
    <property type="match status" value="1"/>
</dbReference>
<dbReference type="Gene3D" id="1.20.120.350">
    <property type="entry name" value="Voltage-gated potassium channels. Chain C"/>
    <property type="match status" value="4"/>
</dbReference>
<feature type="transmembrane region" description="Helical" evidence="21">
    <location>
        <begin position="244"/>
        <end position="265"/>
    </location>
</feature>
<sequence>ALGSENPSHPQPEPCPQTGTISWQAVIHAARNAQGDAPQSMSARPSVPGATPAPVGSLSQRKRQLYAKSKKQGGSTNSRPPRALFCLTLNNPIRRACISLVEWKPFDIFILLSIFANCVALAVYIPFPEDDSNSTNHDLETVEYAFLIIFTIETFLKIIAYGLVMHQNSYVRNGWNMLDFVIVIVGLFSVVLEVITKEGDAGGQGGKPGGFDVKALRAFRVLRPLRLVSGVPSLQVVLNSIIKAMVPLLHIALLVLFVIIIYAIIGLELFIGKMHATCYLVGILAEEEPVPCAVSGHGRQCRMNGTVCREGWHGPNGGITNFDNFLFAMLTVFQCITMEGWTDVLYWMNDAMGSELPWVYFVSLVIFGSFFVLNLVLGVLSGEFSKEREKAKARGDFQKLREKQQLEEDLKGYLDWITQAEDIDPENDEEGDEDGGKPSVPASETESVNTDNPNGEDDKANCCGPHCQIVTSFPLSCSRRWRHWNRFCRRKCRAAVKSVSFYWLVIILVFLNTLTISSEHYNQPDWLTEVQDVANKVLLALFTCEMLVKMYSLGLQAYFVSLFNRFDCFVVCGGIVETILVELAIMSPLGISVFRCVRLLRIFKVTRHWASLSNLVASLLNSMKSIASLLLLLFLFIIIFSLLGMQLFGGKFNFDETITKRSTFDNFPQALLTVFQILTGEDWNAVMYDGIMAYGGPFSSGMVVSIYFIILFVCGNYILLNVFLAIAVDNLADAESLNTAQKEEEEEKERNKMEEEKEPYPTPDTPGKLFCSELPEVPIGPRPQRLSDLSVKEKTPPIPEGSAFFIFSNTNLVRVACHKLTNHHIFTNLILVFIMLSSVSLAAEDPIRNFSARNIILGYADYVFTSMFTFEILLKMTAFGAFLHKGAFCRNYFNLLDLLVVGVSLVSFGIQSSAISVVKILRVLRVLRPLRAINRAKGLKHVVQCVFVAIRTIGNIMIVTTLLQFMFACIGVQLFKGKFYRCTDEAKSSPEECKGTYILYKDGDTVLPAVRERIWYNSDFNFDNVLMAMMALFTVSTFEGWPALLYKAIDSNRENMGPIYNYRVEISIFFIIYIIIIAFFMMNIFVGFVIVTFQEQGEKEYKNCELDKNQRQCVEYALKARPLRRYIPKNPYQYKFWYVVNSTGFEYVMFVLIILNTLCLAIQHYGQSHLFNYAMDVLNMVFTGVFTVEMILKLIAFRPRGYFGDAWNVFDALVVIGSVVDIILSQVDVNAFSTSYCILSCLNSCDSARISITFFRLFRVMRLVKLLSRGEGIRTLLWTFIKSFQALPYVALLIAMLFFIYAVIGMQVFGKIAMVDGTQINHNNNFQTFPQAVLMLFRFCVLCVIILWCARDTFGEVWQEIMLACLPGKLCDSESDYNPGEERTCGSGFAIIYFISFYMLCAFLIINLFVAVIMDNFDYLTRDWSILGPHHLDEFKRIWSEYDPEAKGRIKHLDVVTLLRRIQPPLGFGKLCPHRVACKRLVAMNMPLNSDGTVMFNATLFALVRTALKIKTEGNLEQANEELRAVIKKIWKRTSMKLLDQVVPPAGDDEVTVGKFYATFLIQDYFRKFKKRKEQGLVERNSVTTALLSSLQAGLRTLHDIGPEIRRVISCDLQDEGLVEINAEDGDEIYRRNGVIFSNHTNHVNGDHRGSAHQTNVTQRPLQVPPPSCHASLEPSQVGSEERAGEPHWYNNYYYPKSPLSSNANLNNANVHPMPSLTNGGQRRCLRREHPSTNGAPSSSSHRKIVDFDTHTTVQSVMAVAGLDSSRVQRLSPSHSLRSWATPPVSPSSRDHSHYYTPLIQVCVSTWYTDAPEAPLSRTYSPSQLQIPPEYRRQYHQNRGSANSLVEAVLISEGLGKYAKDPKFVSATKHEIADACEMTIDEMESAASNLLNGSMGNGAGPTDTVTSTSLRERNLEDYSDEEPDTRGKYEEDLTDEMICISTL</sequence>
<feature type="transmembrane region" description="Helical" evidence="21">
    <location>
        <begin position="1286"/>
        <end position="1309"/>
    </location>
</feature>
<feature type="transmembrane region" description="Helical" evidence="21">
    <location>
        <begin position="1177"/>
        <end position="1195"/>
    </location>
</feature>
<dbReference type="FunFam" id="1.10.287.70:FF:000009">
    <property type="entry name" value="Voltage-dependent L-type calcium channel subunit alpha"/>
    <property type="match status" value="1"/>
</dbReference>
<accession>A0A674BGU3</accession>
<evidence type="ECO:0000259" key="22">
    <source>
        <dbReference type="SMART" id="SM01062"/>
    </source>
</evidence>
<dbReference type="InterPro" id="IPR050599">
    <property type="entry name" value="VDCC_alpha-1_subunit"/>
</dbReference>
<dbReference type="GO" id="GO:0023052">
    <property type="term" value="P:signaling"/>
    <property type="evidence" value="ECO:0007669"/>
    <property type="project" value="UniProtKB-ARBA"/>
</dbReference>
<feature type="transmembrane region" description="Helical" evidence="21">
    <location>
        <begin position="1147"/>
        <end position="1165"/>
    </location>
</feature>
<name>A0A674BGU3_SALTR</name>
<dbReference type="InterPro" id="IPR031688">
    <property type="entry name" value="CAC1F_C"/>
</dbReference>
<keyword evidence="3 19" id="KW-0109">Calcium transport</keyword>
<feature type="binding site" evidence="17">
    <location>
        <position position="339"/>
    </location>
    <ligand>
        <name>Ca(2+)</name>
        <dbReference type="ChEBI" id="CHEBI:29108"/>
    </ligand>
</feature>
<evidence type="ECO:0000313" key="23">
    <source>
        <dbReference type="Ensembl" id="ENSSTUP00000070685.1"/>
    </source>
</evidence>
<feature type="transmembrane region" description="Helical" evidence="21">
    <location>
        <begin position="1207"/>
        <end position="1224"/>
    </location>
</feature>
<feature type="transmembrane region" description="Helical" evidence="21">
    <location>
        <begin position="855"/>
        <end position="878"/>
    </location>
</feature>
<dbReference type="Pfam" id="PF00520">
    <property type="entry name" value="Ion_trans"/>
    <property type="match status" value="4"/>
</dbReference>
<keyword evidence="8 17" id="KW-0106">Calcium</keyword>
<dbReference type="Pfam" id="PF16905">
    <property type="entry name" value="GPHH"/>
    <property type="match status" value="1"/>
</dbReference>
<dbReference type="Gene3D" id="1.10.287.70">
    <property type="match status" value="4"/>
</dbReference>
<dbReference type="GO" id="GO:0042391">
    <property type="term" value="P:regulation of membrane potential"/>
    <property type="evidence" value="ECO:0007669"/>
    <property type="project" value="UniProtKB-ARBA"/>
</dbReference>
<evidence type="ECO:0000256" key="3">
    <source>
        <dbReference type="ARBA" id="ARBA00022568"/>
    </source>
</evidence>
<feature type="binding site" evidence="17">
    <location>
        <position position="1039"/>
    </location>
    <ligand>
        <name>Ca(2+)</name>
        <dbReference type="ChEBI" id="CHEBI:29108"/>
    </ligand>
</feature>
<evidence type="ECO:0000256" key="4">
    <source>
        <dbReference type="ARBA" id="ARBA00022673"/>
    </source>
</evidence>
<dbReference type="FunFam" id="1.10.287.70:FF:000021">
    <property type="entry name" value="Voltage-dependent L-type calcium channel subunit alpha"/>
    <property type="match status" value="1"/>
</dbReference>
<dbReference type="PRINTS" id="PR00167">
    <property type="entry name" value="CACHANNEL"/>
</dbReference>
<dbReference type="InterPro" id="IPR005446">
    <property type="entry name" value="VDCC_L_a1su"/>
</dbReference>
<dbReference type="PANTHER" id="PTHR45628">
    <property type="entry name" value="VOLTAGE-DEPENDENT CALCIUM CHANNEL TYPE A SUBUNIT ALPHA-1"/>
    <property type="match status" value="1"/>
</dbReference>
<organism evidence="23 24">
    <name type="scientific">Salmo trutta</name>
    <name type="common">Brown trout</name>
    <dbReference type="NCBI Taxonomy" id="8032"/>
    <lineage>
        <taxon>Eukaryota</taxon>
        <taxon>Metazoa</taxon>
        <taxon>Chordata</taxon>
        <taxon>Craniata</taxon>
        <taxon>Vertebrata</taxon>
        <taxon>Euteleostomi</taxon>
        <taxon>Actinopterygii</taxon>
        <taxon>Neopterygii</taxon>
        <taxon>Teleostei</taxon>
        <taxon>Protacanthopterygii</taxon>
        <taxon>Salmoniformes</taxon>
        <taxon>Salmonidae</taxon>
        <taxon>Salmoninae</taxon>
        <taxon>Salmo</taxon>
    </lineage>
</organism>
<evidence type="ECO:0000256" key="1">
    <source>
        <dbReference type="ARBA" id="ARBA00004141"/>
    </source>
</evidence>
<keyword evidence="9 19" id="KW-0851">Voltage-gated channel</keyword>
<keyword evidence="15" id="KW-0407">Ion channel</keyword>
<feature type="compositionally biased region" description="Acidic residues" evidence="20">
    <location>
        <begin position="424"/>
        <end position="433"/>
    </location>
</feature>
<feature type="transmembrane region" description="Helical" evidence="21">
    <location>
        <begin position="706"/>
        <end position="728"/>
    </location>
</feature>
<feature type="transmembrane region" description="Helical" evidence="21">
    <location>
        <begin position="145"/>
        <end position="164"/>
    </location>
</feature>
<feature type="transmembrane region" description="Helical" evidence="21">
    <location>
        <begin position="176"/>
        <end position="195"/>
    </location>
</feature>
<feature type="transmembrane region" description="Helical" evidence="21">
    <location>
        <begin position="942"/>
        <end position="975"/>
    </location>
</feature>
<evidence type="ECO:0000256" key="18">
    <source>
        <dbReference type="PIRSR" id="PIRSR602077-3"/>
    </source>
</evidence>
<dbReference type="GeneTree" id="ENSGT00940000154839"/>
<dbReference type="Pfam" id="PF16885">
    <property type="entry name" value="CAC1F_C"/>
    <property type="match status" value="1"/>
</dbReference>
<feature type="region of interest" description="Disordered" evidence="20">
    <location>
        <begin position="424"/>
        <end position="457"/>
    </location>
</feature>
<dbReference type="SUPFAM" id="SSF81324">
    <property type="entry name" value="Voltage-gated potassium channels"/>
    <property type="match status" value="4"/>
</dbReference>
<feature type="transmembrane region" description="Helical" evidence="21">
    <location>
        <begin position="358"/>
        <end position="380"/>
    </location>
</feature>
<dbReference type="PANTHER" id="PTHR45628:SF11">
    <property type="entry name" value="VOLTAGE-DEPENDENT L-TYPE CALCIUM CHANNEL SUBUNIT ALPHA-1D"/>
    <property type="match status" value="1"/>
</dbReference>
<dbReference type="PRINTS" id="PR01630">
    <property type="entry name" value="LVDCCALPHA1"/>
</dbReference>
<feature type="region of interest" description="Disordered" evidence="20">
    <location>
        <begin position="1715"/>
        <end position="1744"/>
    </location>
</feature>
<evidence type="ECO:0000256" key="14">
    <source>
        <dbReference type="ARBA" id="ARBA00023180"/>
    </source>
</evidence>
<feature type="glycosylation site" description="N-linked (GlcNAc...) asparagine" evidence="18">
    <location>
        <position position="304"/>
    </location>
</feature>
<keyword evidence="13" id="KW-1015">Disulfide bond</keyword>
<evidence type="ECO:0000256" key="5">
    <source>
        <dbReference type="ARBA" id="ARBA00022692"/>
    </source>
</evidence>
<dbReference type="InterPro" id="IPR027359">
    <property type="entry name" value="Volt_channel_dom_sf"/>
</dbReference>
<feature type="compositionally biased region" description="Polar residues" evidence="20">
    <location>
        <begin position="442"/>
        <end position="453"/>
    </location>
</feature>
<dbReference type="FunFam" id="1.20.120.350:FF:000006">
    <property type="entry name" value="Voltage-dependent L-type calcium channel subunit alpha"/>
    <property type="match status" value="1"/>
</dbReference>
<keyword evidence="6 17" id="KW-0479">Metal-binding</keyword>
<feature type="transmembrane region" description="Helical" evidence="21">
    <location>
        <begin position="108"/>
        <end position="125"/>
    </location>
</feature>
<evidence type="ECO:0000256" key="15">
    <source>
        <dbReference type="ARBA" id="ARBA00023303"/>
    </source>
</evidence>
<keyword evidence="4 19" id="KW-0107">Calcium channel</keyword>
<dbReference type="SMART" id="SM01062">
    <property type="entry name" value="Ca_chan_IQ"/>
    <property type="match status" value="1"/>
</dbReference>
<feature type="compositionally biased region" description="Basic and acidic residues" evidence="20">
    <location>
        <begin position="748"/>
        <end position="759"/>
    </location>
</feature>
<dbReference type="Pfam" id="PF08763">
    <property type="entry name" value="Ca_chan_IQ"/>
    <property type="match status" value="1"/>
</dbReference>
<keyword evidence="7" id="KW-0677">Repeat</keyword>
<dbReference type="GO" id="GO:0008331">
    <property type="term" value="F:high voltage-gated calcium channel activity"/>
    <property type="evidence" value="ECO:0007669"/>
    <property type="project" value="TreeGrafter"/>
</dbReference>
<evidence type="ECO:0000313" key="24">
    <source>
        <dbReference type="Proteomes" id="UP000472277"/>
    </source>
</evidence>
<evidence type="ECO:0000256" key="10">
    <source>
        <dbReference type="ARBA" id="ARBA00022989"/>
    </source>
</evidence>
<keyword evidence="11" id="KW-0406">Ion transport</keyword>
<dbReference type="Ensembl" id="ENSSTUT00000075053.1">
    <property type="protein sequence ID" value="ENSSTUP00000070685.1"/>
    <property type="gene ID" value="ENSSTUG00000011364.1"/>
</dbReference>
<evidence type="ECO:0000256" key="13">
    <source>
        <dbReference type="ARBA" id="ARBA00023157"/>
    </source>
</evidence>
<keyword evidence="10 21" id="KW-1133">Transmembrane helix</keyword>
<dbReference type="FunFam" id="1.20.120.350:FF:000020">
    <property type="entry name" value="Voltage-dependent L-type calcium channel subunit alpha"/>
    <property type="match status" value="1"/>
</dbReference>
<evidence type="ECO:0000256" key="20">
    <source>
        <dbReference type="SAM" id="MobiDB-lite"/>
    </source>
</evidence>
<feature type="transmembrane region" description="Helical" evidence="21">
    <location>
        <begin position="898"/>
        <end position="921"/>
    </location>
</feature>
<evidence type="ECO:0000256" key="6">
    <source>
        <dbReference type="ARBA" id="ARBA00022723"/>
    </source>
</evidence>
<evidence type="ECO:0000256" key="16">
    <source>
        <dbReference type="ARBA" id="ARBA00036634"/>
    </source>
</evidence>
<evidence type="ECO:0000256" key="12">
    <source>
        <dbReference type="ARBA" id="ARBA00023136"/>
    </source>
</evidence>
<evidence type="ECO:0000256" key="7">
    <source>
        <dbReference type="ARBA" id="ARBA00022737"/>
    </source>
</evidence>
<feature type="region of interest" description="Disordered" evidence="20">
    <location>
        <begin position="1893"/>
        <end position="1927"/>
    </location>
</feature>
<feature type="transmembrane region" description="Helical" evidence="21">
    <location>
        <begin position="1391"/>
        <end position="1414"/>
    </location>
</feature>
<keyword evidence="12 21" id="KW-0472">Membrane</keyword>
<feature type="transmembrane region" description="Helical" evidence="21">
    <location>
        <begin position="499"/>
        <end position="517"/>
    </location>
</feature>
<gene>
    <name evidence="23" type="primary">CACNA1D</name>
</gene>
<protein>
    <recommendedName>
        <fullName evidence="19">Voltage-dependent L-type calcium channel subunit alpha</fullName>
    </recommendedName>
</protein>
<comment type="similarity">
    <text evidence="19">Belongs to the calcium channel alpha-1 subunit (TC 1.A.1.11) family.</text>
</comment>
<dbReference type="GO" id="GO:0007154">
    <property type="term" value="P:cell communication"/>
    <property type="evidence" value="ECO:0007669"/>
    <property type="project" value="UniProtKB-ARBA"/>
</dbReference>
<feature type="transmembrane region" description="Helical" evidence="21">
    <location>
        <begin position="1329"/>
        <end position="1350"/>
    </location>
</feature>
<feature type="region of interest" description="Disordered" evidence="20">
    <location>
        <begin position="1640"/>
        <end position="1684"/>
    </location>
</feature>
<proteinExistence type="inferred from homology"/>
<feature type="region of interest" description="Disordered" evidence="20">
    <location>
        <begin position="1"/>
        <end position="20"/>
    </location>
</feature>
<feature type="transmembrane region" description="Helical" evidence="21">
    <location>
        <begin position="325"/>
        <end position="346"/>
    </location>
</feature>
<comment type="subcellular location">
    <subcellularLocation>
        <location evidence="1 19">Membrane</location>
        <topology evidence="1 19">Multi-pass membrane protein</topology>
    </subcellularLocation>
</comment>
<keyword evidence="24" id="KW-1185">Reference proteome</keyword>
<dbReference type="GO" id="GO:0098703">
    <property type="term" value="P:calcium ion import across plasma membrane"/>
    <property type="evidence" value="ECO:0007669"/>
    <property type="project" value="TreeGrafter"/>
</dbReference>
<feature type="transmembrane region" description="Helical" evidence="21">
    <location>
        <begin position="1067"/>
        <end position="1093"/>
    </location>
</feature>
<evidence type="ECO:0000256" key="8">
    <source>
        <dbReference type="ARBA" id="ARBA00022837"/>
    </source>
</evidence>